<evidence type="ECO:0000259" key="2">
    <source>
        <dbReference type="Pfam" id="PF16334"/>
    </source>
</evidence>
<dbReference type="InterPro" id="IPR032515">
    <property type="entry name" value="DUF4964"/>
</dbReference>
<dbReference type="Pfam" id="PF17168">
    <property type="entry name" value="DUF5127"/>
    <property type="match status" value="1"/>
</dbReference>
<feature type="domain" description="Glutaminase A central" evidence="3">
    <location>
        <begin position="340"/>
        <end position="690"/>
    </location>
</feature>
<evidence type="ECO:0000259" key="4">
    <source>
        <dbReference type="Pfam" id="PF17168"/>
    </source>
</evidence>
<reference evidence="5" key="1">
    <citation type="submission" date="2023-03" db="EMBL/GenBank/DDBJ databases">
        <title>Massive genome expansion in bonnet fungi (Mycena s.s.) driven by repeated elements and novel gene families across ecological guilds.</title>
        <authorList>
            <consortium name="Lawrence Berkeley National Laboratory"/>
            <person name="Harder C.B."/>
            <person name="Miyauchi S."/>
            <person name="Viragh M."/>
            <person name="Kuo A."/>
            <person name="Thoen E."/>
            <person name="Andreopoulos B."/>
            <person name="Lu D."/>
            <person name="Skrede I."/>
            <person name="Drula E."/>
            <person name="Henrissat B."/>
            <person name="Morin E."/>
            <person name="Kohler A."/>
            <person name="Barry K."/>
            <person name="LaButti K."/>
            <person name="Morin E."/>
            <person name="Salamov A."/>
            <person name="Lipzen A."/>
            <person name="Mereny Z."/>
            <person name="Hegedus B."/>
            <person name="Baldrian P."/>
            <person name="Stursova M."/>
            <person name="Weitz H."/>
            <person name="Taylor A."/>
            <person name="Grigoriev I.V."/>
            <person name="Nagy L.G."/>
            <person name="Martin F."/>
            <person name="Kauserud H."/>
        </authorList>
    </citation>
    <scope>NUCLEOTIDE SEQUENCE</scope>
    <source>
        <strain evidence="5">CBHHK173m</strain>
    </source>
</reference>
<dbReference type="AlphaFoldDB" id="A0AAD6UDJ8"/>
<dbReference type="InterPro" id="IPR052743">
    <property type="entry name" value="Glutaminase_GtaA"/>
</dbReference>
<feature type="signal peptide" evidence="1">
    <location>
        <begin position="1"/>
        <end position="19"/>
    </location>
</feature>
<dbReference type="InterPro" id="IPR032514">
    <property type="entry name" value="GtaA_central"/>
</dbReference>
<evidence type="ECO:0000256" key="1">
    <source>
        <dbReference type="SAM" id="SignalP"/>
    </source>
</evidence>
<dbReference type="SUPFAM" id="SSF48208">
    <property type="entry name" value="Six-hairpin glycosidases"/>
    <property type="match status" value="1"/>
</dbReference>
<gene>
    <name evidence="5" type="ORF">B0H15DRAFT_131507</name>
</gene>
<evidence type="ECO:0000313" key="5">
    <source>
        <dbReference type="EMBL" id="KAJ7094633.1"/>
    </source>
</evidence>
<dbReference type="PANTHER" id="PTHR31987:SF1">
    <property type="entry name" value="GLUTAMINASE A"/>
    <property type="match status" value="1"/>
</dbReference>
<dbReference type="InterPro" id="IPR033433">
    <property type="entry name" value="GtaA_N"/>
</dbReference>
<feature type="chain" id="PRO_5041958213" description="DUF1793-domain-containing protein" evidence="1">
    <location>
        <begin position="20"/>
        <end position="692"/>
    </location>
</feature>
<feature type="domain" description="DUF4964" evidence="2">
    <location>
        <begin position="31"/>
        <end position="87"/>
    </location>
</feature>
<protein>
    <recommendedName>
        <fullName evidence="7">DUF1793-domain-containing protein</fullName>
    </recommendedName>
</protein>
<name>A0AAD6UDJ8_9AGAR</name>
<dbReference type="EMBL" id="JARJCN010000014">
    <property type="protein sequence ID" value="KAJ7094633.1"/>
    <property type="molecule type" value="Genomic_DNA"/>
</dbReference>
<dbReference type="Pfam" id="PF16335">
    <property type="entry name" value="GtaA_6_Hairpin"/>
    <property type="match status" value="1"/>
</dbReference>
<dbReference type="GO" id="GO:0005975">
    <property type="term" value="P:carbohydrate metabolic process"/>
    <property type="evidence" value="ECO:0007669"/>
    <property type="project" value="InterPro"/>
</dbReference>
<proteinExistence type="predicted"/>
<accession>A0AAD6UDJ8</accession>
<comment type="caution">
    <text evidence="5">The sequence shown here is derived from an EMBL/GenBank/DDBJ whole genome shotgun (WGS) entry which is preliminary data.</text>
</comment>
<evidence type="ECO:0000313" key="6">
    <source>
        <dbReference type="Proteomes" id="UP001222325"/>
    </source>
</evidence>
<organism evidence="5 6">
    <name type="scientific">Mycena belliarum</name>
    <dbReference type="NCBI Taxonomy" id="1033014"/>
    <lineage>
        <taxon>Eukaryota</taxon>
        <taxon>Fungi</taxon>
        <taxon>Dikarya</taxon>
        <taxon>Basidiomycota</taxon>
        <taxon>Agaricomycotina</taxon>
        <taxon>Agaricomycetes</taxon>
        <taxon>Agaricomycetidae</taxon>
        <taxon>Agaricales</taxon>
        <taxon>Marasmiineae</taxon>
        <taxon>Mycenaceae</taxon>
        <taxon>Mycena</taxon>
    </lineage>
</organism>
<evidence type="ECO:0008006" key="7">
    <source>
        <dbReference type="Google" id="ProtNLM"/>
    </source>
</evidence>
<dbReference type="Pfam" id="PF16334">
    <property type="entry name" value="DUF4964"/>
    <property type="match status" value="1"/>
</dbReference>
<dbReference type="PANTHER" id="PTHR31987">
    <property type="entry name" value="GLUTAMINASE A-RELATED"/>
    <property type="match status" value="1"/>
</dbReference>
<keyword evidence="1" id="KW-0732">Signal</keyword>
<evidence type="ECO:0000259" key="3">
    <source>
        <dbReference type="Pfam" id="PF16335"/>
    </source>
</evidence>
<feature type="domain" description="Glutaminase A N-terminal" evidence="4">
    <location>
        <begin position="104"/>
        <end position="335"/>
    </location>
</feature>
<dbReference type="InterPro" id="IPR008928">
    <property type="entry name" value="6-hairpin_glycosidase_sf"/>
</dbReference>
<dbReference type="Proteomes" id="UP001222325">
    <property type="component" value="Unassembled WGS sequence"/>
</dbReference>
<keyword evidence="6" id="KW-1185">Reference proteome</keyword>
<sequence length="692" mass="74130">MHLSSFAAFWLLLATVVRAISWTATPFNPSSIPLAVRTPYLSAWLPQGSGAALNDAWATFWTGMIVGWAGFVKVDGAAYVFMGAPSVPATFSKATQKSSHFTSTQSIFVLSAGPVDLTVTFLSPVEPDDLVKQSIPFAYMAVSAASTDGLSHSVQVYSDISAEWVSGDNSLNVKWNSTTTGSILTHQVQLADPAVLTEINDHTQYGSAFYSTPNIEGATFQTGADVAVRAQFINNGKLANTLDTNFRAISNNWPVFGLAHDLGTITSATTPVVFSVGHIRDPALTYIIAGGGTQNRNLYFLSKFPTSAAVVSSFLGDFTAALSRAKTFDGQVQTDASKISADYASVVALSIRQAFAATELTLSKTSTGAFNMSDIILFMKEISSDGNVNTVDVIFPAWPIFLYTNPALGKYLLEGLFRYQATGLYPNKWSVHDLGSSYPKALGHNDGADEAMPVEESGNMLIMALSYAQKTGDHSHLTRYAGLLDQWTQFLIADSLIPANQISTDDFAGSLANQTNLAIKGIVGIGAMSKIAAILGDTAQSANYSSIATSYVTQWQKFSASTTGAHLTLSYGDSSSWGLSYNLFGDKLLKLNLFPASIYSEQTAWYQTHANAFGVPLDTRHTYTKTDWQLFTAAIATNTTTRDIFISAVKKWASDGQNNGPFGDLYDTVSGAIAVGFRARPVVGGHLALLVL</sequence>